<keyword evidence="2" id="KW-0812">Transmembrane</keyword>
<sequence>MFLKGVFSYGKDQANPGSLRAVLLLAMYGSTLFFAITDHSQTMGLLKASIACTFIIPVLLYAYTLVYRNIQNSRPASGEESACEDMTDLAGEEDPGSDQT</sequence>
<feature type="transmembrane region" description="Helical" evidence="2">
    <location>
        <begin position="21"/>
        <end position="37"/>
    </location>
</feature>
<feature type="region of interest" description="Disordered" evidence="1">
    <location>
        <begin position="74"/>
        <end position="100"/>
    </location>
</feature>
<dbReference type="Proteomes" id="UP000769156">
    <property type="component" value="Unassembled WGS sequence"/>
</dbReference>
<reference evidence="3" key="2">
    <citation type="submission" date="2021-09" db="EMBL/GenBank/DDBJ databases">
        <authorList>
            <person name="Gilroy R."/>
        </authorList>
    </citation>
    <scope>NUCLEOTIDE SEQUENCE</scope>
    <source>
        <strain evidence="3">ChiSjej5B23-16112</strain>
    </source>
</reference>
<protein>
    <submittedName>
        <fullName evidence="3">Uncharacterized protein</fullName>
    </submittedName>
</protein>
<proteinExistence type="predicted"/>
<evidence type="ECO:0000256" key="1">
    <source>
        <dbReference type="SAM" id="MobiDB-lite"/>
    </source>
</evidence>
<keyword evidence="2" id="KW-1133">Transmembrane helix</keyword>
<gene>
    <name evidence="3" type="ORF">K8V82_00295</name>
</gene>
<evidence type="ECO:0000256" key="2">
    <source>
        <dbReference type="SAM" id="Phobius"/>
    </source>
</evidence>
<evidence type="ECO:0000313" key="4">
    <source>
        <dbReference type="Proteomes" id="UP000769156"/>
    </source>
</evidence>
<keyword evidence="2" id="KW-0472">Membrane</keyword>
<evidence type="ECO:0000313" key="3">
    <source>
        <dbReference type="EMBL" id="HJF93218.1"/>
    </source>
</evidence>
<organism evidence="3 4">
    <name type="scientific">Lachnoclostridium phocaeense</name>
    <dbReference type="NCBI Taxonomy" id="1871021"/>
    <lineage>
        <taxon>Bacteria</taxon>
        <taxon>Bacillati</taxon>
        <taxon>Bacillota</taxon>
        <taxon>Clostridia</taxon>
        <taxon>Lachnospirales</taxon>
        <taxon>Lachnospiraceae</taxon>
    </lineage>
</organism>
<feature type="transmembrane region" description="Helical" evidence="2">
    <location>
        <begin position="43"/>
        <end position="66"/>
    </location>
</feature>
<comment type="caution">
    <text evidence="3">The sequence shown here is derived from an EMBL/GenBank/DDBJ whole genome shotgun (WGS) entry which is preliminary data.</text>
</comment>
<reference evidence="3" key="1">
    <citation type="journal article" date="2021" name="PeerJ">
        <title>Extensive microbial diversity within the chicken gut microbiome revealed by metagenomics and culture.</title>
        <authorList>
            <person name="Gilroy R."/>
            <person name="Ravi A."/>
            <person name="Getino M."/>
            <person name="Pursley I."/>
            <person name="Horton D.L."/>
            <person name="Alikhan N.F."/>
            <person name="Baker D."/>
            <person name="Gharbi K."/>
            <person name="Hall N."/>
            <person name="Watson M."/>
            <person name="Adriaenssens E.M."/>
            <person name="Foster-Nyarko E."/>
            <person name="Jarju S."/>
            <person name="Secka A."/>
            <person name="Antonio M."/>
            <person name="Oren A."/>
            <person name="Chaudhuri R.R."/>
            <person name="La Ragione R."/>
            <person name="Hildebrand F."/>
            <person name="Pallen M.J."/>
        </authorList>
    </citation>
    <scope>NUCLEOTIDE SEQUENCE</scope>
    <source>
        <strain evidence="3">ChiSjej5B23-16112</strain>
    </source>
</reference>
<feature type="compositionally biased region" description="Acidic residues" evidence="1">
    <location>
        <begin position="81"/>
        <end position="100"/>
    </location>
</feature>
<dbReference type="EMBL" id="DYVY01000009">
    <property type="protein sequence ID" value="HJF93218.1"/>
    <property type="molecule type" value="Genomic_DNA"/>
</dbReference>
<name>A0A921LDH8_9FIRM</name>
<accession>A0A921LDH8</accession>
<dbReference type="AlphaFoldDB" id="A0A921LDH8"/>